<dbReference type="Pfam" id="PF00067">
    <property type="entry name" value="p450"/>
    <property type="match status" value="1"/>
</dbReference>
<evidence type="ECO:0000256" key="9">
    <source>
        <dbReference type="PIRSR" id="PIRSR602401-1"/>
    </source>
</evidence>
<feature type="binding site" description="axial binding residue" evidence="9">
    <location>
        <position position="453"/>
    </location>
    <ligand>
        <name>heme</name>
        <dbReference type="ChEBI" id="CHEBI:30413"/>
    </ligand>
    <ligandPart>
        <name>Fe</name>
        <dbReference type="ChEBI" id="CHEBI:18248"/>
    </ligandPart>
</feature>
<keyword evidence="13" id="KW-1185">Reference proteome</keyword>
<dbReference type="PRINTS" id="PR00385">
    <property type="entry name" value="P450"/>
</dbReference>
<keyword evidence="6 10" id="KW-0560">Oxidoreductase</keyword>
<evidence type="ECO:0000256" key="4">
    <source>
        <dbReference type="ARBA" id="ARBA00022617"/>
    </source>
</evidence>
<name>A0AAD6Z8Z7_9AGAR</name>
<comment type="pathway">
    <text evidence="2">Secondary metabolite biosynthesis.</text>
</comment>
<protein>
    <submittedName>
        <fullName evidence="12">Cytochrome P450</fullName>
    </submittedName>
</protein>
<dbReference type="InterPro" id="IPR050364">
    <property type="entry name" value="Cytochrome_P450_fung"/>
</dbReference>
<keyword evidence="5 9" id="KW-0479">Metal-binding</keyword>
<dbReference type="InterPro" id="IPR017972">
    <property type="entry name" value="Cyt_P450_CS"/>
</dbReference>
<evidence type="ECO:0000256" key="3">
    <source>
        <dbReference type="ARBA" id="ARBA00010617"/>
    </source>
</evidence>
<feature type="chain" id="PRO_5042137046" evidence="11">
    <location>
        <begin position="24"/>
        <end position="520"/>
    </location>
</feature>
<evidence type="ECO:0000256" key="2">
    <source>
        <dbReference type="ARBA" id="ARBA00005179"/>
    </source>
</evidence>
<dbReference type="InterPro" id="IPR001128">
    <property type="entry name" value="Cyt_P450"/>
</dbReference>
<dbReference type="GO" id="GO:0004497">
    <property type="term" value="F:monooxygenase activity"/>
    <property type="evidence" value="ECO:0007669"/>
    <property type="project" value="UniProtKB-KW"/>
</dbReference>
<evidence type="ECO:0000256" key="7">
    <source>
        <dbReference type="ARBA" id="ARBA00023004"/>
    </source>
</evidence>
<keyword evidence="4 9" id="KW-0349">Heme</keyword>
<dbReference type="Proteomes" id="UP001218218">
    <property type="component" value="Unassembled WGS sequence"/>
</dbReference>
<dbReference type="CDD" id="cd11065">
    <property type="entry name" value="CYP64-like"/>
    <property type="match status" value="1"/>
</dbReference>
<keyword evidence="11" id="KW-0732">Signal</keyword>
<keyword evidence="7 9" id="KW-0408">Iron</keyword>
<dbReference type="PANTHER" id="PTHR46300:SF7">
    <property type="entry name" value="P450, PUTATIVE (EUROFUNG)-RELATED"/>
    <property type="match status" value="1"/>
</dbReference>
<dbReference type="PROSITE" id="PS00086">
    <property type="entry name" value="CYTOCHROME_P450"/>
    <property type="match status" value="1"/>
</dbReference>
<evidence type="ECO:0000256" key="6">
    <source>
        <dbReference type="ARBA" id="ARBA00023002"/>
    </source>
</evidence>
<comment type="caution">
    <text evidence="12">The sequence shown here is derived from an EMBL/GenBank/DDBJ whole genome shotgun (WGS) entry which is preliminary data.</text>
</comment>
<evidence type="ECO:0000256" key="1">
    <source>
        <dbReference type="ARBA" id="ARBA00001971"/>
    </source>
</evidence>
<dbReference type="SUPFAM" id="SSF48264">
    <property type="entry name" value="Cytochrome P450"/>
    <property type="match status" value="1"/>
</dbReference>
<dbReference type="GO" id="GO:0005506">
    <property type="term" value="F:iron ion binding"/>
    <property type="evidence" value="ECO:0007669"/>
    <property type="project" value="InterPro"/>
</dbReference>
<organism evidence="12 13">
    <name type="scientific">Mycena albidolilacea</name>
    <dbReference type="NCBI Taxonomy" id="1033008"/>
    <lineage>
        <taxon>Eukaryota</taxon>
        <taxon>Fungi</taxon>
        <taxon>Dikarya</taxon>
        <taxon>Basidiomycota</taxon>
        <taxon>Agaricomycotina</taxon>
        <taxon>Agaricomycetes</taxon>
        <taxon>Agaricomycetidae</taxon>
        <taxon>Agaricales</taxon>
        <taxon>Marasmiineae</taxon>
        <taxon>Mycenaceae</taxon>
        <taxon>Mycena</taxon>
    </lineage>
</organism>
<comment type="similarity">
    <text evidence="3 10">Belongs to the cytochrome P450 family.</text>
</comment>
<dbReference type="AlphaFoldDB" id="A0AAD6Z8Z7"/>
<evidence type="ECO:0000256" key="5">
    <source>
        <dbReference type="ARBA" id="ARBA00022723"/>
    </source>
</evidence>
<dbReference type="GO" id="GO:0020037">
    <property type="term" value="F:heme binding"/>
    <property type="evidence" value="ECO:0007669"/>
    <property type="project" value="InterPro"/>
</dbReference>
<reference evidence="12" key="1">
    <citation type="submission" date="2023-03" db="EMBL/GenBank/DDBJ databases">
        <title>Massive genome expansion in bonnet fungi (Mycena s.s.) driven by repeated elements and novel gene families across ecological guilds.</title>
        <authorList>
            <consortium name="Lawrence Berkeley National Laboratory"/>
            <person name="Harder C.B."/>
            <person name="Miyauchi S."/>
            <person name="Viragh M."/>
            <person name="Kuo A."/>
            <person name="Thoen E."/>
            <person name="Andreopoulos B."/>
            <person name="Lu D."/>
            <person name="Skrede I."/>
            <person name="Drula E."/>
            <person name="Henrissat B."/>
            <person name="Morin E."/>
            <person name="Kohler A."/>
            <person name="Barry K."/>
            <person name="LaButti K."/>
            <person name="Morin E."/>
            <person name="Salamov A."/>
            <person name="Lipzen A."/>
            <person name="Mereny Z."/>
            <person name="Hegedus B."/>
            <person name="Baldrian P."/>
            <person name="Stursova M."/>
            <person name="Weitz H."/>
            <person name="Taylor A."/>
            <person name="Grigoriev I.V."/>
            <person name="Nagy L.G."/>
            <person name="Martin F."/>
            <person name="Kauserud H."/>
        </authorList>
    </citation>
    <scope>NUCLEOTIDE SEQUENCE</scope>
    <source>
        <strain evidence="12">CBHHK002</strain>
    </source>
</reference>
<dbReference type="GO" id="GO:0016705">
    <property type="term" value="F:oxidoreductase activity, acting on paired donors, with incorporation or reduction of molecular oxygen"/>
    <property type="evidence" value="ECO:0007669"/>
    <property type="project" value="InterPro"/>
</dbReference>
<evidence type="ECO:0000256" key="10">
    <source>
        <dbReference type="RuleBase" id="RU000461"/>
    </source>
</evidence>
<dbReference type="InterPro" id="IPR002401">
    <property type="entry name" value="Cyt_P450_E_grp-I"/>
</dbReference>
<dbReference type="PRINTS" id="PR00463">
    <property type="entry name" value="EP450I"/>
</dbReference>
<comment type="cofactor">
    <cofactor evidence="1 9">
        <name>heme</name>
        <dbReference type="ChEBI" id="CHEBI:30413"/>
    </cofactor>
</comment>
<dbReference type="Gene3D" id="1.10.630.10">
    <property type="entry name" value="Cytochrome P450"/>
    <property type="match status" value="1"/>
</dbReference>
<dbReference type="InterPro" id="IPR036396">
    <property type="entry name" value="Cyt_P450_sf"/>
</dbReference>
<dbReference type="EMBL" id="JARIHO010000072">
    <property type="protein sequence ID" value="KAJ7312445.1"/>
    <property type="molecule type" value="Genomic_DNA"/>
</dbReference>
<sequence length="520" mass="57621">MASYLYSAGCVVLVLLVCRYALRTQSNLPLPPGPRKLPLLGNLLDMPSSLAWERYMQWSKTYNSDILHLNVAGTSIIILSSGEVATDLLEKRVIYSDRPALPMVNDLMGWDFMTSLITLSGRRLHRRLFHKALNFHTAKKFRPTEISASHELLRRILHHPHDIMEHFKHMAAKVIMSVAYGIDILPSDDPYVSLSTEAMDTLIAAVPGRFLVDMLPILKYVPDWFPGAGFKAKAKEWRTIAQAMSDAPFAQVKRNIPRHFNVLQPAAGTAQPSFASSALSQLDGTGNIDPRETDIKDVAGTMYTAGAETVTSLLGTFVLAMLANPGAQKKAQAEIDSVIGRCLPSFTDEGSMPYVAALVKETLRWGSVAPIEFPVPHFLAVEDEYRGYRIPAGSIVIVNLWCYVHRDPNMPASCQKVYPDPYSFKPERFLQEGKPEAAVPNPGAGFGFGRRICPGRYLANSSLWIAIVSILATFEISKAVGDEPTYEYSDGLVLMPRPFKYSIKPRSQRAVDLIEATAHN</sequence>
<evidence type="ECO:0000256" key="11">
    <source>
        <dbReference type="SAM" id="SignalP"/>
    </source>
</evidence>
<keyword evidence="8 10" id="KW-0503">Monooxygenase</keyword>
<evidence type="ECO:0000256" key="8">
    <source>
        <dbReference type="ARBA" id="ARBA00023033"/>
    </source>
</evidence>
<evidence type="ECO:0000313" key="13">
    <source>
        <dbReference type="Proteomes" id="UP001218218"/>
    </source>
</evidence>
<dbReference type="PANTHER" id="PTHR46300">
    <property type="entry name" value="P450, PUTATIVE (EUROFUNG)-RELATED-RELATED"/>
    <property type="match status" value="1"/>
</dbReference>
<gene>
    <name evidence="12" type="ORF">DFH08DRAFT_717607</name>
</gene>
<proteinExistence type="inferred from homology"/>
<accession>A0AAD6Z8Z7</accession>
<evidence type="ECO:0000313" key="12">
    <source>
        <dbReference type="EMBL" id="KAJ7312445.1"/>
    </source>
</evidence>
<feature type="signal peptide" evidence="11">
    <location>
        <begin position="1"/>
        <end position="23"/>
    </location>
</feature>